<dbReference type="Gene3D" id="1.20.1720.10">
    <property type="entry name" value="Multidrug resistance protein D"/>
    <property type="match status" value="1"/>
</dbReference>
<dbReference type="InterPro" id="IPR004638">
    <property type="entry name" value="EmrB-like"/>
</dbReference>
<keyword evidence="4" id="KW-1003">Cell membrane</keyword>
<keyword evidence="11" id="KW-1185">Reference proteome</keyword>
<dbReference type="InterPro" id="IPR036259">
    <property type="entry name" value="MFS_trans_sf"/>
</dbReference>
<dbReference type="CDD" id="cd17503">
    <property type="entry name" value="MFS_LmrB_MDR_like"/>
    <property type="match status" value="1"/>
</dbReference>
<keyword evidence="5 8" id="KW-0812">Transmembrane</keyword>
<name>A0ABT3TL09_9GAMM</name>
<dbReference type="SUPFAM" id="SSF103473">
    <property type="entry name" value="MFS general substrate transporter"/>
    <property type="match status" value="1"/>
</dbReference>
<comment type="caution">
    <text evidence="10">The sequence shown here is derived from an EMBL/GenBank/DDBJ whole genome shotgun (WGS) entry which is preliminary data.</text>
</comment>
<comment type="subcellular location">
    <subcellularLocation>
        <location evidence="1">Cell membrane</location>
        <topology evidence="1">Multi-pass membrane protein</topology>
    </subcellularLocation>
</comment>
<comment type="similarity">
    <text evidence="2">Belongs to the major facilitator superfamily. EmrB family.</text>
</comment>
<dbReference type="Proteomes" id="UP001143362">
    <property type="component" value="Unassembled WGS sequence"/>
</dbReference>
<sequence>MTSAEAKLETFLEELKTTANIQTLYRRWGINYGWMAMFTIVLANVAALMTGTIINVAIPDIMGAFGIGQVKAQWLATSFLAASTVTMLMNSWMIQAIGVRMTVIAAMSAFMAGSVLGGISPSVDMLIAARILQGAATGIITPMSMSMVFALFPPGRQGTVMGVTSIGVVLAPAFGPVLGGYLIDTLNWRYIYLLGIPVSMIVVPCASIFLPAREPDTVTPPFDWPGLILVSVAISSLLIALSNGQREGWDSNTILSWFASAGIASVGFIWREAHTPHPLLELKVFTYYRFAMVTLLAFIFGAGLYATTYLVPLFLQIVQGMSATDSGLMMLPAAFVMGACFPISGRLADRIDQRLLISAGFMVVAYSCLLMARADPNTGWWTFAGWVVISRIGIGLMAPVINLAAIQGLPMQYLQQGAGAANFIRQMGGAFGVNLVAVALDYRTSFHRDVMFNTQSYDHSDTFAMIAELQRSLNGAGLSFWEQQHVSYSMLGEMIARQAYVLGFQDCFLILTVVFLATLIPIGLLRSKHMRTSYT</sequence>
<feature type="transmembrane region" description="Helical" evidence="8">
    <location>
        <begin position="32"/>
        <end position="54"/>
    </location>
</feature>
<dbReference type="PANTHER" id="PTHR42718">
    <property type="entry name" value="MAJOR FACILITATOR SUPERFAMILY MULTIDRUG TRANSPORTER MFSC"/>
    <property type="match status" value="1"/>
</dbReference>
<dbReference type="EMBL" id="SHNN01000005">
    <property type="protein sequence ID" value="MCX2983008.1"/>
    <property type="molecule type" value="Genomic_DNA"/>
</dbReference>
<proteinExistence type="inferred from homology"/>
<evidence type="ECO:0000313" key="10">
    <source>
        <dbReference type="EMBL" id="MCX2983008.1"/>
    </source>
</evidence>
<reference evidence="10" key="1">
    <citation type="submission" date="2019-02" db="EMBL/GenBank/DDBJ databases">
        <authorList>
            <person name="Li S.-H."/>
        </authorList>
    </citation>
    <scope>NUCLEOTIDE SEQUENCE</scope>
    <source>
        <strain evidence="10">IMCC14734</strain>
    </source>
</reference>
<feature type="transmembrane region" description="Helical" evidence="8">
    <location>
        <begin position="131"/>
        <end position="152"/>
    </location>
</feature>
<dbReference type="PANTHER" id="PTHR42718:SF9">
    <property type="entry name" value="MAJOR FACILITATOR SUPERFAMILY MULTIDRUG TRANSPORTER MFSC"/>
    <property type="match status" value="1"/>
</dbReference>
<evidence type="ECO:0000256" key="3">
    <source>
        <dbReference type="ARBA" id="ARBA00022448"/>
    </source>
</evidence>
<gene>
    <name evidence="10" type="ORF">EYC98_19265</name>
</gene>
<dbReference type="PROSITE" id="PS50850">
    <property type="entry name" value="MFS"/>
    <property type="match status" value="1"/>
</dbReference>
<evidence type="ECO:0000256" key="1">
    <source>
        <dbReference type="ARBA" id="ARBA00004651"/>
    </source>
</evidence>
<evidence type="ECO:0000256" key="8">
    <source>
        <dbReference type="SAM" id="Phobius"/>
    </source>
</evidence>
<organism evidence="10 11">
    <name type="scientific">Candidatus Litorirhabdus singularis</name>
    <dbReference type="NCBI Taxonomy" id="2518993"/>
    <lineage>
        <taxon>Bacteria</taxon>
        <taxon>Pseudomonadati</taxon>
        <taxon>Pseudomonadota</taxon>
        <taxon>Gammaproteobacteria</taxon>
        <taxon>Cellvibrionales</taxon>
        <taxon>Halieaceae</taxon>
        <taxon>Candidatus Litorirhabdus</taxon>
    </lineage>
</organism>
<feature type="transmembrane region" description="Helical" evidence="8">
    <location>
        <begin position="355"/>
        <end position="374"/>
    </location>
</feature>
<feature type="transmembrane region" description="Helical" evidence="8">
    <location>
        <begin position="189"/>
        <end position="210"/>
    </location>
</feature>
<evidence type="ECO:0000256" key="6">
    <source>
        <dbReference type="ARBA" id="ARBA00022989"/>
    </source>
</evidence>
<dbReference type="InterPro" id="IPR011701">
    <property type="entry name" value="MFS"/>
</dbReference>
<dbReference type="Gene3D" id="1.20.1250.20">
    <property type="entry name" value="MFS general substrate transporter like domains"/>
    <property type="match status" value="1"/>
</dbReference>
<dbReference type="NCBIfam" id="TIGR00711">
    <property type="entry name" value="efflux_EmrB"/>
    <property type="match status" value="1"/>
</dbReference>
<accession>A0ABT3TL09</accession>
<evidence type="ECO:0000256" key="2">
    <source>
        <dbReference type="ARBA" id="ARBA00008537"/>
    </source>
</evidence>
<evidence type="ECO:0000256" key="4">
    <source>
        <dbReference type="ARBA" id="ARBA00022475"/>
    </source>
</evidence>
<feature type="transmembrane region" description="Helical" evidence="8">
    <location>
        <begin position="222"/>
        <end position="242"/>
    </location>
</feature>
<feature type="transmembrane region" description="Helical" evidence="8">
    <location>
        <begin position="159"/>
        <end position="183"/>
    </location>
</feature>
<evidence type="ECO:0000313" key="11">
    <source>
        <dbReference type="Proteomes" id="UP001143362"/>
    </source>
</evidence>
<keyword evidence="6 8" id="KW-1133">Transmembrane helix</keyword>
<evidence type="ECO:0000256" key="5">
    <source>
        <dbReference type="ARBA" id="ARBA00022692"/>
    </source>
</evidence>
<feature type="transmembrane region" description="Helical" evidence="8">
    <location>
        <begin position="290"/>
        <end position="315"/>
    </location>
</feature>
<dbReference type="RefSeq" id="WP_279247039.1">
    <property type="nucleotide sequence ID" value="NZ_SHNN01000005.1"/>
</dbReference>
<feature type="transmembrane region" description="Helical" evidence="8">
    <location>
        <begin position="380"/>
        <end position="406"/>
    </location>
</feature>
<dbReference type="PRINTS" id="PR01036">
    <property type="entry name" value="TCRTETB"/>
</dbReference>
<keyword evidence="3" id="KW-0813">Transport</keyword>
<feature type="domain" description="Major facilitator superfamily (MFS) profile" evidence="9">
    <location>
        <begin position="36"/>
        <end position="530"/>
    </location>
</feature>
<evidence type="ECO:0000256" key="7">
    <source>
        <dbReference type="ARBA" id="ARBA00023136"/>
    </source>
</evidence>
<protein>
    <submittedName>
        <fullName evidence="10">DHA2 family efflux MFS transporter permease subunit</fullName>
    </submittedName>
</protein>
<keyword evidence="7 8" id="KW-0472">Membrane</keyword>
<feature type="transmembrane region" description="Helical" evidence="8">
    <location>
        <begin position="327"/>
        <end position="348"/>
    </location>
</feature>
<feature type="transmembrane region" description="Helical" evidence="8">
    <location>
        <begin position="101"/>
        <end position="119"/>
    </location>
</feature>
<feature type="transmembrane region" description="Helical" evidence="8">
    <location>
        <begin position="499"/>
        <end position="525"/>
    </location>
</feature>
<dbReference type="InterPro" id="IPR020846">
    <property type="entry name" value="MFS_dom"/>
</dbReference>
<evidence type="ECO:0000259" key="9">
    <source>
        <dbReference type="PROSITE" id="PS50850"/>
    </source>
</evidence>
<dbReference type="Pfam" id="PF07690">
    <property type="entry name" value="MFS_1"/>
    <property type="match status" value="1"/>
</dbReference>